<evidence type="ECO:0000256" key="4">
    <source>
        <dbReference type="ARBA" id="ARBA00019232"/>
    </source>
</evidence>
<dbReference type="NCBIfam" id="TIGR02227">
    <property type="entry name" value="sigpep_I_bact"/>
    <property type="match status" value="1"/>
</dbReference>
<dbReference type="PROSITE" id="PS00760">
    <property type="entry name" value="SPASE_I_2"/>
    <property type="match status" value="1"/>
</dbReference>
<dbReference type="RefSeq" id="WP_044187554.1">
    <property type="nucleotide sequence ID" value="NZ_JMCB01000005.1"/>
</dbReference>
<comment type="similarity">
    <text evidence="2 9">Belongs to the peptidase S26 family.</text>
</comment>
<dbReference type="GO" id="GO:0004252">
    <property type="term" value="F:serine-type endopeptidase activity"/>
    <property type="evidence" value="ECO:0007669"/>
    <property type="project" value="InterPro"/>
</dbReference>
<dbReference type="GO" id="GO:0016020">
    <property type="term" value="C:membrane"/>
    <property type="evidence" value="ECO:0007669"/>
    <property type="project" value="UniProtKB-SubCell"/>
</dbReference>
<dbReference type="Pfam" id="PF10502">
    <property type="entry name" value="Peptidase_S26"/>
    <property type="match status" value="1"/>
</dbReference>
<evidence type="ECO:0000256" key="2">
    <source>
        <dbReference type="ARBA" id="ARBA00009370"/>
    </source>
</evidence>
<dbReference type="EMBL" id="JMCB01000005">
    <property type="protein sequence ID" value="KFE68942.1"/>
    <property type="molecule type" value="Genomic_DNA"/>
</dbReference>
<feature type="active site" evidence="7">
    <location>
        <position position="96"/>
    </location>
</feature>
<dbReference type="GO" id="GO:0006465">
    <property type="term" value="P:signal peptide processing"/>
    <property type="evidence" value="ECO:0007669"/>
    <property type="project" value="InterPro"/>
</dbReference>
<evidence type="ECO:0000259" key="10">
    <source>
        <dbReference type="Pfam" id="PF10502"/>
    </source>
</evidence>
<dbReference type="InterPro" id="IPR019758">
    <property type="entry name" value="Pept_S26A_signal_pept_1_CS"/>
</dbReference>
<dbReference type="InterPro" id="IPR019757">
    <property type="entry name" value="Pept_S26A_signal_pept_1_Lys-AS"/>
</dbReference>
<dbReference type="STRING" id="394096.DB31_6844"/>
<evidence type="ECO:0000256" key="5">
    <source>
        <dbReference type="ARBA" id="ARBA00022670"/>
    </source>
</evidence>
<evidence type="ECO:0000256" key="8">
    <source>
        <dbReference type="RuleBase" id="RU003993"/>
    </source>
</evidence>
<dbReference type="AlphaFoldDB" id="A0A085WMM9"/>
<evidence type="ECO:0000256" key="1">
    <source>
        <dbReference type="ARBA" id="ARBA00000677"/>
    </source>
</evidence>
<reference evidence="11 12" key="1">
    <citation type="submission" date="2014-04" db="EMBL/GenBank/DDBJ databases">
        <title>Genome assembly of Hyalangium minutum DSM 14724.</title>
        <authorList>
            <person name="Sharma G."/>
            <person name="Subramanian S."/>
        </authorList>
    </citation>
    <scope>NUCLEOTIDE SEQUENCE [LARGE SCALE GENOMIC DNA]</scope>
    <source>
        <strain evidence="11 12">DSM 14724</strain>
    </source>
</reference>
<dbReference type="InterPro" id="IPR019533">
    <property type="entry name" value="Peptidase_S26"/>
</dbReference>
<organism evidence="11 12">
    <name type="scientific">Hyalangium minutum</name>
    <dbReference type="NCBI Taxonomy" id="394096"/>
    <lineage>
        <taxon>Bacteria</taxon>
        <taxon>Pseudomonadati</taxon>
        <taxon>Myxococcota</taxon>
        <taxon>Myxococcia</taxon>
        <taxon>Myxococcales</taxon>
        <taxon>Cystobacterineae</taxon>
        <taxon>Archangiaceae</taxon>
        <taxon>Hyalangium</taxon>
    </lineage>
</organism>
<dbReference type="SUPFAM" id="SSF51306">
    <property type="entry name" value="LexA/Signal peptidase"/>
    <property type="match status" value="1"/>
</dbReference>
<evidence type="ECO:0000313" key="11">
    <source>
        <dbReference type="EMBL" id="KFE68942.1"/>
    </source>
</evidence>
<dbReference type="GO" id="GO:0009003">
    <property type="term" value="F:signal peptidase activity"/>
    <property type="evidence" value="ECO:0007669"/>
    <property type="project" value="UniProtKB-EC"/>
</dbReference>
<feature type="domain" description="Peptidase S26" evidence="10">
    <location>
        <begin position="13"/>
        <end position="194"/>
    </location>
</feature>
<protein>
    <recommendedName>
        <fullName evidence="4 8">Signal peptidase I</fullName>
        <ecNumber evidence="3 8">3.4.21.89</ecNumber>
    </recommendedName>
</protein>
<accession>A0A085WMM9</accession>
<keyword evidence="6 8" id="KW-0378">Hydrolase</keyword>
<dbReference type="CDD" id="cd06530">
    <property type="entry name" value="S26_SPase_I"/>
    <property type="match status" value="1"/>
</dbReference>
<evidence type="ECO:0000256" key="6">
    <source>
        <dbReference type="ARBA" id="ARBA00022801"/>
    </source>
</evidence>
<dbReference type="PATRIC" id="fig|394096.3.peg.2889"/>
<dbReference type="PANTHER" id="PTHR43390">
    <property type="entry name" value="SIGNAL PEPTIDASE I"/>
    <property type="match status" value="1"/>
</dbReference>
<dbReference type="InterPro" id="IPR000223">
    <property type="entry name" value="Pept_S26A_signal_pept_1"/>
</dbReference>
<dbReference type="EC" id="3.4.21.89" evidence="3 8"/>
<evidence type="ECO:0000256" key="3">
    <source>
        <dbReference type="ARBA" id="ARBA00013208"/>
    </source>
</evidence>
<dbReference type="Proteomes" id="UP000028725">
    <property type="component" value="Unassembled WGS sequence"/>
</dbReference>
<comment type="catalytic activity">
    <reaction evidence="1 8">
        <text>Cleavage of hydrophobic, N-terminal signal or leader sequences from secreted and periplasmic proteins.</text>
        <dbReference type="EC" id="3.4.21.89"/>
    </reaction>
</comment>
<name>A0A085WMM9_9BACT</name>
<dbReference type="PROSITE" id="PS00501">
    <property type="entry name" value="SPASE_I_1"/>
    <property type="match status" value="1"/>
</dbReference>
<keyword evidence="12" id="KW-1185">Reference proteome</keyword>
<comment type="subcellular location">
    <subcellularLocation>
        <location evidence="9">Membrane</location>
        <topology evidence="9">Single-pass type II membrane protein</topology>
    </subcellularLocation>
</comment>
<dbReference type="Gene3D" id="2.10.109.10">
    <property type="entry name" value="Umud Fragment, subunit A"/>
    <property type="match status" value="1"/>
</dbReference>
<dbReference type="OrthoDB" id="9815782at2"/>
<proteinExistence type="inferred from homology"/>
<keyword evidence="5 8" id="KW-0645">Protease</keyword>
<dbReference type="PANTHER" id="PTHR43390:SF1">
    <property type="entry name" value="CHLOROPLAST PROCESSING PEPTIDASE"/>
    <property type="match status" value="1"/>
</dbReference>
<evidence type="ECO:0000256" key="9">
    <source>
        <dbReference type="RuleBase" id="RU362042"/>
    </source>
</evidence>
<dbReference type="PROSITE" id="PS00761">
    <property type="entry name" value="SPASE_I_3"/>
    <property type="match status" value="1"/>
</dbReference>
<feature type="active site" evidence="7">
    <location>
        <position position="43"/>
    </location>
</feature>
<sequence>MDRVRSKPPSKRWVKYLADLAFLAIILVGRGSFADHYHVPSGSMEPTLQVGDRLAVDKSAYGLRIPLTHVWLTEKSPQRGDVVVFDSPADGNVLVKRLVGLPGDRIAFDGVNLLLNGQRVPQGFTQEDARIEYLPGAPHPLHPEPYQGPPMREVEVPPRHYLMLGDHRGNSADSRIFGLVPRENLLGRAAAVYYSPREGLSGSERWWIPLRAAEGSESDPRLTR</sequence>
<dbReference type="InterPro" id="IPR019756">
    <property type="entry name" value="Pept_S26A_signal_pept_1_Ser-AS"/>
</dbReference>
<dbReference type="PRINTS" id="PR00727">
    <property type="entry name" value="LEADERPTASE"/>
</dbReference>
<evidence type="ECO:0000256" key="7">
    <source>
        <dbReference type="PIRSR" id="PIRSR600223-1"/>
    </source>
</evidence>
<gene>
    <name evidence="11" type="ORF">DB31_6844</name>
</gene>
<comment type="caution">
    <text evidence="11">The sequence shown here is derived from an EMBL/GenBank/DDBJ whole genome shotgun (WGS) entry which is preliminary data.</text>
</comment>
<evidence type="ECO:0000313" key="12">
    <source>
        <dbReference type="Proteomes" id="UP000028725"/>
    </source>
</evidence>
<dbReference type="InterPro" id="IPR036286">
    <property type="entry name" value="LexA/Signal_pep-like_sf"/>
</dbReference>